<dbReference type="GO" id="GO:1990817">
    <property type="term" value="F:poly(A) RNA polymerase activity"/>
    <property type="evidence" value="ECO:0007669"/>
    <property type="project" value="TreeGrafter"/>
</dbReference>
<dbReference type="GO" id="GO:0031123">
    <property type="term" value="P:RNA 3'-end processing"/>
    <property type="evidence" value="ECO:0007669"/>
    <property type="project" value="TreeGrafter"/>
</dbReference>
<name>A0AA88Y5S5_PINIB</name>
<accession>A0AA88Y5S5</accession>
<dbReference type="InterPro" id="IPR043519">
    <property type="entry name" value="NT_sf"/>
</dbReference>
<comment type="caution">
    <text evidence="3">The sequence shown here is derived from an EMBL/GenBank/DDBJ whole genome shotgun (WGS) entry which is preliminary data.</text>
</comment>
<dbReference type="SUPFAM" id="SSF81301">
    <property type="entry name" value="Nucleotidyltransferase"/>
    <property type="match status" value="1"/>
</dbReference>
<dbReference type="AlphaFoldDB" id="A0AA88Y5S5"/>
<dbReference type="InterPro" id="IPR054708">
    <property type="entry name" value="MTPAP-like_central"/>
</dbReference>
<proteinExistence type="predicted"/>
<evidence type="ECO:0000313" key="4">
    <source>
        <dbReference type="Proteomes" id="UP001186944"/>
    </source>
</evidence>
<dbReference type="Proteomes" id="UP001186944">
    <property type="component" value="Unassembled WGS sequence"/>
</dbReference>
<protein>
    <recommendedName>
        <fullName evidence="2">Poly(A) RNA polymerase mitochondrial-like central palm domain-containing protein</fullName>
    </recommendedName>
</protein>
<gene>
    <name evidence="3" type="ORF">FSP39_025459</name>
</gene>
<feature type="region of interest" description="Disordered" evidence="1">
    <location>
        <begin position="86"/>
        <end position="137"/>
    </location>
</feature>
<keyword evidence="4" id="KW-1185">Reference proteome</keyword>
<feature type="domain" description="Poly(A) RNA polymerase mitochondrial-like central palm" evidence="2">
    <location>
        <begin position="145"/>
        <end position="223"/>
    </location>
</feature>
<sequence length="257" mass="29891">MFRPRFRGRGFSNALIPNPHGQNFPAFHQPYQRHVNNRPFFLTNQVNYGFTHGHQPQGPVYNYPQDNVPLYNQTYPVQQVRFQQNQEGVGVHQQPGQQERSNRKRHLDIEEDSRSKRSRENDNATNVTIQDVPLPPPDYSRNSLISQKIIENFVQNHQTEQDYNRKLHLRDALYTILQGVIPNCGLYIVGSSMTGFSTTKSDMDLCLVISDQEDVFSTDRDIRDLRFDTSIVFKSENEQTLGDLFLGFLDYYANSFK</sequence>
<evidence type="ECO:0000259" key="2">
    <source>
        <dbReference type="Pfam" id="PF22600"/>
    </source>
</evidence>
<organism evidence="3 4">
    <name type="scientific">Pinctada imbricata</name>
    <name type="common">Atlantic pearl-oyster</name>
    <name type="synonym">Pinctada martensii</name>
    <dbReference type="NCBI Taxonomy" id="66713"/>
    <lineage>
        <taxon>Eukaryota</taxon>
        <taxon>Metazoa</taxon>
        <taxon>Spiralia</taxon>
        <taxon>Lophotrochozoa</taxon>
        <taxon>Mollusca</taxon>
        <taxon>Bivalvia</taxon>
        <taxon>Autobranchia</taxon>
        <taxon>Pteriomorphia</taxon>
        <taxon>Pterioida</taxon>
        <taxon>Pterioidea</taxon>
        <taxon>Pteriidae</taxon>
        <taxon>Pinctada</taxon>
    </lineage>
</organism>
<dbReference type="PANTHER" id="PTHR12271">
    <property type="entry name" value="POLY A POLYMERASE CID PAP -RELATED"/>
    <property type="match status" value="1"/>
</dbReference>
<dbReference type="PANTHER" id="PTHR12271:SF40">
    <property type="entry name" value="POLY(A) RNA POLYMERASE GLD2"/>
    <property type="match status" value="1"/>
</dbReference>
<evidence type="ECO:0000313" key="3">
    <source>
        <dbReference type="EMBL" id="KAK3099035.1"/>
    </source>
</evidence>
<dbReference type="Gene3D" id="3.30.460.10">
    <property type="entry name" value="Beta Polymerase, domain 2"/>
    <property type="match status" value="1"/>
</dbReference>
<dbReference type="Pfam" id="PF22600">
    <property type="entry name" value="MTPAP-like_central"/>
    <property type="match status" value="1"/>
</dbReference>
<evidence type="ECO:0000256" key="1">
    <source>
        <dbReference type="SAM" id="MobiDB-lite"/>
    </source>
</evidence>
<dbReference type="EMBL" id="VSWD01000007">
    <property type="protein sequence ID" value="KAK3099035.1"/>
    <property type="molecule type" value="Genomic_DNA"/>
</dbReference>
<reference evidence="3" key="1">
    <citation type="submission" date="2019-08" db="EMBL/GenBank/DDBJ databases">
        <title>The improved chromosome-level genome for the pearl oyster Pinctada fucata martensii using PacBio sequencing and Hi-C.</title>
        <authorList>
            <person name="Zheng Z."/>
        </authorList>
    </citation>
    <scope>NUCLEOTIDE SEQUENCE</scope>
    <source>
        <strain evidence="3">ZZ-2019</strain>
        <tissue evidence="3">Adductor muscle</tissue>
    </source>
</reference>
<feature type="compositionally biased region" description="Basic and acidic residues" evidence="1">
    <location>
        <begin position="112"/>
        <end position="122"/>
    </location>
</feature>